<keyword evidence="9" id="KW-1185">Reference proteome</keyword>
<dbReference type="Proteomes" id="UP001304461">
    <property type="component" value="Unassembled WGS sequence"/>
</dbReference>
<comment type="caution">
    <text evidence="8">The sequence shown here is derived from an EMBL/GenBank/DDBJ whole genome shotgun (WGS) entry which is preliminary data.</text>
</comment>
<keyword evidence="3 6" id="KW-0812">Transmembrane</keyword>
<dbReference type="PANTHER" id="PTHR31272">
    <property type="entry name" value="CYTOCHROME C-TYPE BIOGENESIS PROTEIN HI_1454-RELATED"/>
    <property type="match status" value="1"/>
</dbReference>
<evidence type="ECO:0000256" key="2">
    <source>
        <dbReference type="ARBA" id="ARBA00006143"/>
    </source>
</evidence>
<proteinExistence type="inferred from homology"/>
<dbReference type="PANTHER" id="PTHR31272:SF6">
    <property type="entry name" value="CYTOCHROME C-TYPE BIOGENESIS CCDA-LIKE CHLOROPLASTIC PROTEIN"/>
    <property type="match status" value="1"/>
</dbReference>
<feature type="transmembrane region" description="Helical" evidence="6">
    <location>
        <begin position="105"/>
        <end position="124"/>
    </location>
</feature>
<name>A0ABU5RSZ7_9CYAN</name>
<evidence type="ECO:0000256" key="3">
    <source>
        <dbReference type="ARBA" id="ARBA00022692"/>
    </source>
</evidence>
<evidence type="ECO:0000313" key="9">
    <source>
        <dbReference type="Proteomes" id="UP001304461"/>
    </source>
</evidence>
<feature type="transmembrane region" description="Helical" evidence="6">
    <location>
        <begin position="219"/>
        <end position="240"/>
    </location>
</feature>
<keyword evidence="5 6" id="KW-0472">Membrane</keyword>
<evidence type="ECO:0000256" key="6">
    <source>
        <dbReference type="SAM" id="Phobius"/>
    </source>
</evidence>
<keyword evidence="4 6" id="KW-1133">Transmembrane helix</keyword>
<dbReference type="Pfam" id="PF02683">
    <property type="entry name" value="DsbD_TM"/>
    <property type="match status" value="1"/>
</dbReference>
<gene>
    <name evidence="8" type="ORF">VB738_06530</name>
</gene>
<comment type="similarity">
    <text evidence="2">Belongs to the DsbD family.</text>
</comment>
<accession>A0ABU5RSZ7</accession>
<comment type="subcellular location">
    <subcellularLocation>
        <location evidence="1">Membrane</location>
        <topology evidence="1">Multi-pass membrane protein</topology>
    </subcellularLocation>
</comment>
<sequence>MFSPGLPFDWARSSELLLQGSLAHPGPLTLAVVFGGGLLTSLGPCSLSLLPVTLAYLAGFGAEDQGRPPWQRSVSFAAGIVAALVLLGLASGLMGRLYGRIPGQLPLLVAVVAVVMGLNLLGLLRLPLPAGPDPERWRRRVPAPLAPLAAGLAFGLAATPCTTPVLAVLLAWMAQAGQPLVGMALLTSFGAGQVMPLLLAGTVAASLPGLLQLRRLGQWVPPISGVVLLASGGLTLLSVLP</sequence>
<feature type="transmembrane region" description="Helical" evidence="6">
    <location>
        <begin position="180"/>
        <end position="207"/>
    </location>
</feature>
<dbReference type="InterPro" id="IPR003834">
    <property type="entry name" value="Cyt_c_assmbl_TM_dom"/>
</dbReference>
<dbReference type="InterPro" id="IPR051790">
    <property type="entry name" value="Cytochrome_c-biogenesis_DsbD"/>
</dbReference>
<dbReference type="RefSeq" id="WP_323304984.1">
    <property type="nucleotide sequence ID" value="NZ_JAYGHX010000003.1"/>
</dbReference>
<dbReference type="EMBL" id="JAYGHX010000003">
    <property type="protein sequence ID" value="MEA5390914.1"/>
    <property type="molecule type" value="Genomic_DNA"/>
</dbReference>
<organism evidence="8 9">
    <name type="scientific">Cyanobium gracile UHCC 0139</name>
    <dbReference type="NCBI Taxonomy" id="3110308"/>
    <lineage>
        <taxon>Bacteria</taxon>
        <taxon>Bacillati</taxon>
        <taxon>Cyanobacteriota</taxon>
        <taxon>Cyanophyceae</taxon>
        <taxon>Synechococcales</taxon>
        <taxon>Prochlorococcaceae</taxon>
        <taxon>Cyanobium</taxon>
    </lineage>
</organism>
<evidence type="ECO:0000259" key="7">
    <source>
        <dbReference type="Pfam" id="PF02683"/>
    </source>
</evidence>
<evidence type="ECO:0000256" key="4">
    <source>
        <dbReference type="ARBA" id="ARBA00022989"/>
    </source>
</evidence>
<evidence type="ECO:0000313" key="8">
    <source>
        <dbReference type="EMBL" id="MEA5390914.1"/>
    </source>
</evidence>
<evidence type="ECO:0000256" key="1">
    <source>
        <dbReference type="ARBA" id="ARBA00004141"/>
    </source>
</evidence>
<protein>
    <submittedName>
        <fullName evidence="8">Cytochrome c biogenesis protein CcdA</fullName>
    </submittedName>
</protein>
<feature type="transmembrane region" description="Helical" evidence="6">
    <location>
        <begin position="73"/>
        <end position="93"/>
    </location>
</feature>
<feature type="transmembrane region" description="Helical" evidence="6">
    <location>
        <begin position="145"/>
        <end position="174"/>
    </location>
</feature>
<feature type="domain" description="Cytochrome C biogenesis protein transmembrane" evidence="7">
    <location>
        <begin position="28"/>
        <end position="229"/>
    </location>
</feature>
<reference evidence="8 9" key="1">
    <citation type="submission" date="2023-12" db="EMBL/GenBank/DDBJ databases">
        <title>Baltic Sea Cyanobacteria.</title>
        <authorList>
            <person name="Delbaje E."/>
            <person name="Fewer D.P."/>
            <person name="Shishido T.K."/>
        </authorList>
    </citation>
    <scope>NUCLEOTIDE SEQUENCE [LARGE SCALE GENOMIC DNA]</scope>
    <source>
        <strain evidence="8 9">UHCC 0139</strain>
    </source>
</reference>
<feature type="transmembrane region" description="Helical" evidence="6">
    <location>
        <begin position="28"/>
        <end position="61"/>
    </location>
</feature>
<evidence type="ECO:0000256" key="5">
    <source>
        <dbReference type="ARBA" id="ARBA00023136"/>
    </source>
</evidence>